<dbReference type="GO" id="GO:0016020">
    <property type="term" value="C:membrane"/>
    <property type="evidence" value="ECO:0007669"/>
    <property type="project" value="UniProtKB-SubCell"/>
</dbReference>
<dbReference type="Gene3D" id="3.80.10.10">
    <property type="entry name" value="Ribonuclease Inhibitor"/>
    <property type="match status" value="1"/>
</dbReference>
<dbReference type="RefSeq" id="XP_031557722.1">
    <property type="nucleotide sequence ID" value="XM_031701862.1"/>
</dbReference>
<dbReference type="PRINTS" id="PR00258">
    <property type="entry name" value="SPERACTRCPTR"/>
</dbReference>
<evidence type="ECO:0000256" key="6">
    <source>
        <dbReference type="ARBA" id="ARBA00023136"/>
    </source>
</evidence>
<keyword evidence="5" id="KW-1133">Transmembrane helix</keyword>
<proteinExistence type="predicted"/>
<comment type="subcellular location">
    <subcellularLocation>
        <location evidence="1">Membrane</location>
        <topology evidence="1">Single-pass membrane protein</topology>
    </subcellularLocation>
</comment>
<sequence length="575" mass="64394">MIYQRTMKEANVICRMLGLSNAYAYLDYRNEHVPSSKGCWYFNVWCVGNEESLLKCRNYGFTKMYTVYCSWYTTAAVMCGRPNMTVRVQNTNTLNMGRVEVSMNGTWGKVAYSSGWTVQSANVVCRMLGLPNATAAPDLSMVYYKRPSGYTWIQIDGCKKNETSLFDCSFLVLGRSSYYNKHGDAGVICGPPKVSVSFAFNAALMGEVSLVVNTVRAKLGTKNWDDNSLAVLCRMAGVEGPHEVPALTLGSKVSQVEQFLWLNNVKCFGNESSLLDCENPGLRNKNKFGLASSSTAMAVCGRVNITFELTEGRTSRQGMVKPLFNGLQGVFYLRPEHNYTNLAKVICRTLGLPPPSLFVNDAKIISRYPQYRTLGIKDPRCYGNESSIGECKKTIVKDDNTGGLPGLICGKDFYCPSGCACSYALDSVHCTNANLTEVFQNIHMFTSTLHLQDNGSKTELDESFLLRLPLKVSTLSIKGYKIHRLKRVYFFRLKNKLDKLTLENNDLHILDPWFISRLKMSAIEIKDNNITTIKTDAFAGIFQCSSIYLTRNNIQFLERGAFATPYQLYVSLCNQ</sequence>
<comment type="caution">
    <text evidence="9">Lacks conserved residue(s) required for the propagation of feature annotation.</text>
</comment>
<dbReference type="InterPro" id="IPR032675">
    <property type="entry name" value="LRR_dom_sf"/>
</dbReference>
<dbReference type="PROSITE" id="PS50287">
    <property type="entry name" value="SRCR_2"/>
    <property type="match status" value="4"/>
</dbReference>
<evidence type="ECO:0000313" key="11">
    <source>
        <dbReference type="Proteomes" id="UP000515163"/>
    </source>
</evidence>
<evidence type="ECO:0000256" key="1">
    <source>
        <dbReference type="ARBA" id="ARBA00004167"/>
    </source>
</evidence>
<evidence type="ECO:0000256" key="9">
    <source>
        <dbReference type="PROSITE-ProRule" id="PRU00196"/>
    </source>
</evidence>
<keyword evidence="4" id="KW-0677">Repeat</keyword>
<dbReference type="InterPro" id="IPR001190">
    <property type="entry name" value="SRCR"/>
</dbReference>
<evidence type="ECO:0000256" key="5">
    <source>
        <dbReference type="ARBA" id="ARBA00022989"/>
    </source>
</evidence>
<evidence type="ECO:0000256" key="8">
    <source>
        <dbReference type="ARBA" id="ARBA00023180"/>
    </source>
</evidence>
<keyword evidence="11" id="KW-1185">Reference proteome</keyword>
<dbReference type="GeneID" id="116294295"/>
<dbReference type="SUPFAM" id="SSF52058">
    <property type="entry name" value="L domain-like"/>
    <property type="match status" value="1"/>
</dbReference>
<keyword evidence="3" id="KW-0732">Signal</keyword>
<protein>
    <submittedName>
        <fullName evidence="12">Deleted in malignant brain tumors 1 protein-like</fullName>
    </submittedName>
</protein>
<feature type="domain" description="SRCR" evidence="10">
    <location>
        <begin position="86"/>
        <end position="190"/>
    </location>
</feature>
<keyword evidence="7 9" id="KW-1015">Disulfide bond</keyword>
<keyword evidence="8" id="KW-0325">Glycoprotein</keyword>
<dbReference type="SMART" id="SM00202">
    <property type="entry name" value="SR"/>
    <property type="match status" value="2"/>
</dbReference>
<evidence type="ECO:0000313" key="12">
    <source>
        <dbReference type="RefSeq" id="XP_031557722.1"/>
    </source>
</evidence>
<dbReference type="PANTHER" id="PTHR19331">
    <property type="entry name" value="SCAVENGER RECEPTOR DOMAIN-CONTAINING"/>
    <property type="match status" value="1"/>
</dbReference>
<evidence type="ECO:0000256" key="2">
    <source>
        <dbReference type="ARBA" id="ARBA00022692"/>
    </source>
</evidence>
<dbReference type="Gene3D" id="3.10.250.10">
    <property type="entry name" value="SRCR-like domain"/>
    <property type="match status" value="4"/>
</dbReference>
<dbReference type="InterPro" id="IPR036772">
    <property type="entry name" value="SRCR-like_dom_sf"/>
</dbReference>
<keyword evidence="2" id="KW-0812">Transmembrane</keyword>
<feature type="domain" description="SRCR" evidence="10">
    <location>
        <begin position="307"/>
        <end position="422"/>
    </location>
</feature>
<name>A0A6P8HYM5_ACTTE</name>
<dbReference type="AlphaFoldDB" id="A0A6P8HYM5"/>
<feature type="disulfide bond" evidence="9">
    <location>
        <begin position="381"/>
        <end position="391"/>
    </location>
</feature>
<feature type="disulfide bond" evidence="9">
    <location>
        <begin position="158"/>
        <end position="168"/>
    </location>
</feature>
<feature type="domain" description="SRCR" evidence="10">
    <location>
        <begin position="206"/>
        <end position="301"/>
    </location>
</feature>
<evidence type="ECO:0000259" key="10">
    <source>
        <dbReference type="PROSITE" id="PS50287"/>
    </source>
</evidence>
<dbReference type="Proteomes" id="UP000515163">
    <property type="component" value="Unplaced"/>
</dbReference>
<evidence type="ECO:0000256" key="7">
    <source>
        <dbReference type="ARBA" id="ARBA00023157"/>
    </source>
</evidence>
<keyword evidence="6" id="KW-0472">Membrane</keyword>
<feature type="domain" description="SRCR" evidence="10">
    <location>
        <begin position="1"/>
        <end position="80"/>
    </location>
</feature>
<feature type="disulfide bond" evidence="9">
    <location>
        <begin position="46"/>
        <end position="56"/>
    </location>
</feature>
<dbReference type="PANTHER" id="PTHR19331:SF465">
    <property type="entry name" value="EGG PEPTIDE SPERACT RECEPTOR"/>
    <property type="match status" value="1"/>
</dbReference>
<organism evidence="11 12">
    <name type="scientific">Actinia tenebrosa</name>
    <name type="common">Australian red waratah sea anemone</name>
    <dbReference type="NCBI Taxonomy" id="6105"/>
    <lineage>
        <taxon>Eukaryota</taxon>
        <taxon>Metazoa</taxon>
        <taxon>Cnidaria</taxon>
        <taxon>Anthozoa</taxon>
        <taxon>Hexacorallia</taxon>
        <taxon>Actiniaria</taxon>
        <taxon>Actiniidae</taxon>
        <taxon>Actinia</taxon>
    </lineage>
</organism>
<dbReference type="KEGG" id="aten:116294295"/>
<accession>A0A6P8HYM5</accession>
<feature type="disulfide bond" evidence="9">
    <location>
        <begin position="267"/>
        <end position="277"/>
    </location>
</feature>
<evidence type="ECO:0000256" key="4">
    <source>
        <dbReference type="ARBA" id="ARBA00022737"/>
    </source>
</evidence>
<evidence type="ECO:0000256" key="3">
    <source>
        <dbReference type="ARBA" id="ARBA00022729"/>
    </source>
</evidence>
<dbReference type="Pfam" id="PF00530">
    <property type="entry name" value="SRCR"/>
    <property type="match status" value="3"/>
</dbReference>
<dbReference type="OrthoDB" id="10430086at2759"/>
<dbReference type="SUPFAM" id="SSF56487">
    <property type="entry name" value="SRCR-like"/>
    <property type="match status" value="4"/>
</dbReference>
<gene>
    <name evidence="12" type="primary">LOC116294295</name>
</gene>
<dbReference type="FunFam" id="3.10.250.10:FF:000016">
    <property type="entry name" value="Scavenger receptor cysteine-rich protein type 12"/>
    <property type="match status" value="1"/>
</dbReference>
<dbReference type="InParanoid" id="A0A6P8HYM5"/>
<reference evidence="12" key="1">
    <citation type="submission" date="2025-08" db="UniProtKB">
        <authorList>
            <consortium name="RefSeq"/>
        </authorList>
    </citation>
    <scope>IDENTIFICATION</scope>
    <source>
        <tissue evidence="12">Tentacle</tissue>
    </source>
</reference>